<evidence type="ECO:0000256" key="2">
    <source>
        <dbReference type="ARBA" id="ARBA00022737"/>
    </source>
</evidence>
<feature type="region of interest" description="Disordered" evidence="7">
    <location>
        <begin position="1"/>
        <end position="20"/>
    </location>
</feature>
<evidence type="ECO:0000256" key="6">
    <source>
        <dbReference type="ARBA" id="ARBA00023319"/>
    </source>
</evidence>
<dbReference type="FunFam" id="2.60.40.10:FF:000145">
    <property type="entry name" value="Myosin light chain kinase, smooth muscle"/>
    <property type="match status" value="1"/>
</dbReference>
<protein>
    <recommendedName>
        <fullName evidence="8">Ig-like domain-containing protein</fullName>
    </recommendedName>
</protein>
<dbReference type="PANTHER" id="PTHR47633:SF3">
    <property type="entry name" value="STRIATED MUSCLE PREFERENTIALLY EXPRESSED PROTEIN KINASE"/>
    <property type="match status" value="1"/>
</dbReference>
<dbReference type="Gene3D" id="2.60.40.10">
    <property type="entry name" value="Immunoglobulins"/>
    <property type="match status" value="2"/>
</dbReference>
<dbReference type="InterPro" id="IPR013098">
    <property type="entry name" value="Ig_I-set"/>
</dbReference>
<evidence type="ECO:0000256" key="1">
    <source>
        <dbReference type="ARBA" id="ARBA00006692"/>
    </source>
</evidence>
<proteinExistence type="inferred from homology"/>
<feature type="domain" description="Ig-like" evidence="8">
    <location>
        <begin position="806"/>
        <end position="895"/>
    </location>
</feature>
<reference evidence="9" key="1">
    <citation type="submission" date="2025-08" db="UniProtKB">
        <authorList>
            <consortium name="Ensembl"/>
        </authorList>
    </citation>
    <scope>IDENTIFICATION</scope>
</reference>
<dbReference type="FunFam" id="2.60.40.10:FF:000538">
    <property type="entry name" value="Striated muscle preferentially expressed protein kinase"/>
    <property type="match status" value="1"/>
</dbReference>
<keyword evidence="2" id="KW-0677">Repeat</keyword>
<dbReference type="SMART" id="SM00408">
    <property type="entry name" value="IGc2"/>
    <property type="match status" value="2"/>
</dbReference>
<feature type="compositionally biased region" description="Basic residues" evidence="7">
    <location>
        <begin position="620"/>
        <end position="632"/>
    </location>
</feature>
<dbReference type="PROSITE" id="PS50835">
    <property type="entry name" value="IG_LIKE"/>
    <property type="match status" value="2"/>
</dbReference>
<feature type="compositionally biased region" description="Basic and acidic residues" evidence="7">
    <location>
        <begin position="571"/>
        <end position="581"/>
    </location>
</feature>
<feature type="compositionally biased region" description="Polar residues" evidence="7">
    <location>
        <begin position="82"/>
        <end position="102"/>
    </location>
</feature>
<feature type="compositionally biased region" description="Polar residues" evidence="7">
    <location>
        <begin position="406"/>
        <end position="445"/>
    </location>
</feature>
<comment type="similarity">
    <text evidence="1">Belongs to the protein kinase superfamily. CAMK Ser/Thr protein kinase family.</text>
</comment>
<feature type="region of interest" description="Disordered" evidence="7">
    <location>
        <begin position="183"/>
        <end position="278"/>
    </location>
</feature>
<feature type="compositionally biased region" description="Pro residues" evidence="7">
    <location>
        <begin position="195"/>
        <end position="206"/>
    </location>
</feature>
<feature type="compositionally biased region" description="Polar residues" evidence="7">
    <location>
        <begin position="49"/>
        <end position="70"/>
    </location>
</feature>
<dbReference type="SMART" id="SM00409">
    <property type="entry name" value="IG"/>
    <property type="match status" value="2"/>
</dbReference>
<evidence type="ECO:0000256" key="4">
    <source>
        <dbReference type="ARBA" id="ARBA00022840"/>
    </source>
</evidence>
<evidence type="ECO:0000313" key="10">
    <source>
        <dbReference type="Proteomes" id="UP000694569"/>
    </source>
</evidence>
<dbReference type="Proteomes" id="UP000694569">
    <property type="component" value="Unplaced"/>
</dbReference>
<evidence type="ECO:0000256" key="5">
    <source>
        <dbReference type="ARBA" id="ARBA00023157"/>
    </source>
</evidence>
<dbReference type="InterPro" id="IPR003599">
    <property type="entry name" value="Ig_sub"/>
</dbReference>
<name>A0A8C5QJX9_9ANUR</name>
<dbReference type="InterPro" id="IPR013783">
    <property type="entry name" value="Ig-like_fold"/>
</dbReference>
<dbReference type="SUPFAM" id="SSF48726">
    <property type="entry name" value="Immunoglobulin"/>
    <property type="match status" value="2"/>
</dbReference>
<evidence type="ECO:0000256" key="3">
    <source>
        <dbReference type="ARBA" id="ARBA00022741"/>
    </source>
</evidence>
<dbReference type="Ensembl" id="ENSLLET00000040165.1">
    <property type="protein sequence ID" value="ENSLLEP00000038636.1"/>
    <property type="gene ID" value="ENSLLEG00000023587.1"/>
</dbReference>
<dbReference type="GeneTree" id="ENSGT00940000163418"/>
<feature type="compositionally biased region" description="Polar residues" evidence="7">
    <location>
        <begin position="256"/>
        <end position="278"/>
    </location>
</feature>
<reference evidence="9" key="2">
    <citation type="submission" date="2025-09" db="UniProtKB">
        <authorList>
            <consortium name="Ensembl"/>
        </authorList>
    </citation>
    <scope>IDENTIFICATION</scope>
</reference>
<dbReference type="InterPro" id="IPR036179">
    <property type="entry name" value="Ig-like_dom_sf"/>
</dbReference>
<organism evidence="9 10">
    <name type="scientific">Leptobrachium leishanense</name>
    <name type="common">Leishan spiny toad</name>
    <dbReference type="NCBI Taxonomy" id="445787"/>
    <lineage>
        <taxon>Eukaryota</taxon>
        <taxon>Metazoa</taxon>
        <taxon>Chordata</taxon>
        <taxon>Craniata</taxon>
        <taxon>Vertebrata</taxon>
        <taxon>Euteleostomi</taxon>
        <taxon>Amphibia</taxon>
        <taxon>Batrachia</taxon>
        <taxon>Anura</taxon>
        <taxon>Pelobatoidea</taxon>
        <taxon>Megophryidae</taxon>
        <taxon>Leptobrachium</taxon>
    </lineage>
</organism>
<dbReference type="InterPro" id="IPR003598">
    <property type="entry name" value="Ig_sub2"/>
</dbReference>
<feature type="region of interest" description="Disordered" evidence="7">
    <location>
        <begin position="494"/>
        <end position="648"/>
    </location>
</feature>
<keyword evidence="6" id="KW-0393">Immunoglobulin domain</keyword>
<feature type="region of interest" description="Disordered" evidence="7">
    <location>
        <begin position="406"/>
        <end position="472"/>
    </location>
</feature>
<keyword evidence="3" id="KW-0547">Nucleotide-binding</keyword>
<feature type="compositionally biased region" description="Basic and acidic residues" evidence="7">
    <location>
        <begin position="503"/>
        <end position="512"/>
    </location>
</feature>
<evidence type="ECO:0000256" key="7">
    <source>
        <dbReference type="SAM" id="MobiDB-lite"/>
    </source>
</evidence>
<feature type="region of interest" description="Disordered" evidence="7">
    <location>
        <begin position="32"/>
        <end position="70"/>
    </location>
</feature>
<dbReference type="AlphaFoldDB" id="A0A8C5QJX9"/>
<keyword evidence="10" id="KW-1185">Reference proteome</keyword>
<accession>A0A8C5QJX9</accession>
<sequence>MKKSWMKRRSQKSGHSRRVFGRFTHVFRSCRKHSYDSEPGEEDAGGPQLQRTIRPPNNTPLGTPSGDSDTLLASSIHTTPSTLTGLSQTDELSDWSGSQQTVVERDARTARQGTTQGGVARHLGVEPLIPATSNDVPGSVWGSEVSLSGFSDLYSSAFSLYRGRSCAIRVFLPEGGLRRGSINGTIPDLARPHSNPKPPVLPPPSPRLGQRPAAVTIPGRGPSTPLTPRKKTVMPSQFQDTVSEEFEDKVKRPKSSAGSQVSGQDSRPVTPVSETSGRVSILRASPKLVRSGSKIFERLRMVEERRKSLDHTDSPFLVQSWLPLRKTRSFDQPGADGLAGSLASSSEELRDDLRDGVRSEIGGYTLRHPSLRHRTTSYDDRGAFAGGLRDIETRFSQELLRIKKTVSQQQLIRSSQDASRRSPSPQRNLPPQSAQKDPTAVQVSPSPKPIVEEDKKPTSLVTTRNPLVRSGATTKPVIEVTEPQRVISQRAPLVEKSSNGSAVHHDLLKPGETRFTSQPPKMTDKLLSPKPVTPQPILQREVISDLYSKRSPEPGREPPLTSNRAPPALEIAHRGISREKGTSLGETRFLPWAQPPVDNEKNHGKTGGQTKKHNETKSSKNSRSKGKSRRIRPTSPDLESSDDSYVSAGEDPLEAPVFDIPLQSALITAGSEVLLKCVISANPTPEVSWRKDRILLKNSPTHQIRMEGERYTLLLRWALPSDSGIYTVTARNEVGEASSCGAVTVRPAPSKESPAHRGTPRDPLSPITSDDEYLSPQEDLSEPSTPQHKMTAKAPPQHTVTFKAPPSFKVALLDKLVLEGQDVTLSVQVLGEPKPIINWLRNRQQVKASMRYRITERDGGHFCLHITGAEKRDSGYYTCKAINEYGTKQCESKLEVRATNNRFLADFDTLSSEHHQ</sequence>
<feature type="domain" description="Ig-like" evidence="8">
    <location>
        <begin position="656"/>
        <end position="744"/>
    </location>
</feature>
<feature type="compositionally biased region" description="Basic and acidic residues" evidence="7">
    <location>
        <begin position="547"/>
        <end position="556"/>
    </location>
</feature>
<evidence type="ECO:0000259" key="8">
    <source>
        <dbReference type="PROSITE" id="PS50835"/>
    </source>
</evidence>
<keyword evidence="4" id="KW-0067">ATP-binding</keyword>
<dbReference type="PANTHER" id="PTHR47633">
    <property type="entry name" value="IMMUNOGLOBULIN"/>
    <property type="match status" value="1"/>
</dbReference>
<feature type="region of interest" description="Disordered" evidence="7">
    <location>
        <begin position="741"/>
        <end position="800"/>
    </location>
</feature>
<dbReference type="GO" id="GO:0004674">
    <property type="term" value="F:protein serine/threonine kinase activity"/>
    <property type="evidence" value="ECO:0007669"/>
    <property type="project" value="UniProtKB-KW"/>
</dbReference>
<dbReference type="GO" id="GO:0005524">
    <property type="term" value="F:ATP binding"/>
    <property type="evidence" value="ECO:0007669"/>
    <property type="project" value="UniProtKB-KW"/>
</dbReference>
<feature type="region of interest" description="Disordered" evidence="7">
    <location>
        <begin position="82"/>
        <end position="115"/>
    </location>
</feature>
<dbReference type="Pfam" id="PF07679">
    <property type="entry name" value="I-set"/>
    <property type="match status" value="2"/>
</dbReference>
<keyword evidence="5" id="KW-1015">Disulfide bond</keyword>
<dbReference type="InterPro" id="IPR007110">
    <property type="entry name" value="Ig-like_dom"/>
</dbReference>
<evidence type="ECO:0000313" key="9">
    <source>
        <dbReference type="Ensembl" id="ENSLLEP00000038636.1"/>
    </source>
</evidence>